<dbReference type="InterPro" id="IPR018045">
    <property type="entry name" value="S04_transporter_CS"/>
</dbReference>
<name>A0A2T0FNG1_9ASCO</name>
<feature type="transmembrane region" description="Helical" evidence="5">
    <location>
        <begin position="147"/>
        <end position="168"/>
    </location>
</feature>
<feature type="transmembrane region" description="Helical" evidence="5">
    <location>
        <begin position="180"/>
        <end position="198"/>
    </location>
</feature>
<gene>
    <name evidence="7" type="ORF">B9G98_04140</name>
</gene>
<dbReference type="Pfam" id="PF01740">
    <property type="entry name" value="STAS"/>
    <property type="match status" value="1"/>
</dbReference>
<dbReference type="PROSITE" id="PS01130">
    <property type="entry name" value="SLC26A"/>
    <property type="match status" value="1"/>
</dbReference>
<dbReference type="OrthoDB" id="288203at2759"/>
<feature type="domain" description="STAS" evidence="6">
    <location>
        <begin position="593"/>
        <end position="727"/>
    </location>
</feature>
<feature type="transmembrane region" description="Helical" evidence="5">
    <location>
        <begin position="60"/>
        <end position="82"/>
    </location>
</feature>
<feature type="transmembrane region" description="Helical" evidence="5">
    <location>
        <begin position="415"/>
        <end position="433"/>
    </location>
</feature>
<dbReference type="CDD" id="cd07042">
    <property type="entry name" value="STAS_SulP_like_sulfate_transporter"/>
    <property type="match status" value="1"/>
</dbReference>
<dbReference type="InterPro" id="IPR011547">
    <property type="entry name" value="SLC26A/SulP_dom"/>
</dbReference>
<dbReference type="GO" id="GO:0016020">
    <property type="term" value="C:membrane"/>
    <property type="evidence" value="ECO:0007669"/>
    <property type="project" value="UniProtKB-SubCell"/>
</dbReference>
<dbReference type="InterPro" id="IPR001902">
    <property type="entry name" value="SLC26A/SulP_fam"/>
</dbReference>
<reference evidence="7 8" key="1">
    <citation type="submission" date="2017-04" db="EMBL/GenBank/DDBJ databases">
        <title>Genome sequencing of [Candida] sorbophila.</title>
        <authorList>
            <person name="Ahn J.O."/>
        </authorList>
    </citation>
    <scope>NUCLEOTIDE SEQUENCE [LARGE SCALE GENOMIC DNA]</scope>
    <source>
        <strain evidence="7 8">DS02</strain>
    </source>
</reference>
<proteinExistence type="predicted"/>
<dbReference type="GO" id="GO:0008271">
    <property type="term" value="F:secondary active sulfate transmembrane transporter activity"/>
    <property type="evidence" value="ECO:0007669"/>
    <property type="project" value="InterPro"/>
</dbReference>
<evidence type="ECO:0000313" key="8">
    <source>
        <dbReference type="Proteomes" id="UP000238350"/>
    </source>
</evidence>
<keyword evidence="8" id="KW-1185">Reference proteome</keyword>
<organism evidence="7 8">
    <name type="scientific">Wickerhamiella sorbophila</name>
    <dbReference type="NCBI Taxonomy" id="45607"/>
    <lineage>
        <taxon>Eukaryota</taxon>
        <taxon>Fungi</taxon>
        <taxon>Dikarya</taxon>
        <taxon>Ascomycota</taxon>
        <taxon>Saccharomycotina</taxon>
        <taxon>Dipodascomycetes</taxon>
        <taxon>Dipodascales</taxon>
        <taxon>Trichomonascaceae</taxon>
        <taxon>Wickerhamiella</taxon>
    </lineage>
</organism>
<dbReference type="InterPro" id="IPR002645">
    <property type="entry name" value="STAS_dom"/>
</dbReference>
<dbReference type="Proteomes" id="UP000238350">
    <property type="component" value="Unassembled WGS sequence"/>
</dbReference>
<evidence type="ECO:0000256" key="5">
    <source>
        <dbReference type="SAM" id="Phobius"/>
    </source>
</evidence>
<dbReference type="Gene3D" id="3.30.750.24">
    <property type="entry name" value="STAS domain"/>
    <property type="match status" value="1"/>
</dbReference>
<dbReference type="AlphaFoldDB" id="A0A2T0FNG1"/>
<evidence type="ECO:0000259" key="6">
    <source>
        <dbReference type="PROSITE" id="PS50801"/>
    </source>
</evidence>
<feature type="transmembrane region" description="Helical" evidence="5">
    <location>
        <begin position="262"/>
        <end position="285"/>
    </location>
</feature>
<dbReference type="GeneID" id="36517888"/>
<dbReference type="PANTHER" id="PTHR11814">
    <property type="entry name" value="SULFATE TRANSPORTER"/>
    <property type="match status" value="1"/>
</dbReference>
<evidence type="ECO:0000313" key="7">
    <source>
        <dbReference type="EMBL" id="PRT56520.1"/>
    </source>
</evidence>
<keyword evidence="4 5" id="KW-0472">Membrane</keyword>
<comment type="subcellular location">
    <subcellularLocation>
        <location evidence="1">Membrane</location>
        <topology evidence="1">Multi-pass membrane protein</topology>
    </subcellularLocation>
</comment>
<dbReference type="Pfam" id="PF00916">
    <property type="entry name" value="Sulfate_transp"/>
    <property type="match status" value="1"/>
</dbReference>
<keyword evidence="2 5" id="KW-0812">Transmembrane</keyword>
<evidence type="ECO:0000256" key="4">
    <source>
        <dbReference type="ARBA" id="ARBA00023136"/>
    </source>
</evidence>
<dbReference type="PROSITE" id="PS50801">
    <property type="entry name" value="STAS"/>
    <property type="match status" value="1"/>
</dbReference>
<protein>
    <submittedName>
        <fullName evidence="7">Sulfate permease 2</fullName>
    </submittedName>
</protein>
<evidence type="ECO:0000256" key="3">
    <source>
        <dbReference type="ARBA" id="ARBA00022989"/>
    </source>
</evidence>
<dbReference type="InterPro" id="IPR036513">
    <property type="entry name" value="STAS_dom_sf"/>
</dbReference>
<feature type="transmembrane region" description="Helical" evidence="5">
    <location>
        <begin position="233"/>
        <end position="253"/>
    </location>
</feature>
<keyword evidence="3 5" id="KW-1133">Transmembrane helix</keyword>
<dbReference type="NCBIfam" id="TIGR00815">
    <property type="entry name" value="sulP"/>
    <property type="match status" value="1"/>
</dbReference>
<dbReference type="STRING" id="45607.A0A2T0FNG1"/>
<evidence type="ECO:0000256" key="2">
    <source>
        <dbReference type="ARBA" id="ARBA00022692"/>
    </source>
</evidence>
<evidence type="ECO:0000256" key="1">
    <source>
        <dbReference type="ARBA" id="ARBA00004141"/>
    </source>
</evidence>
<accession>A0A2T0FNG1</accession>
<feature type="transmembrane region" description="Helical" evidence="5">
    <location>
        <begin position="390"/>
        <end position="409"/>
    </location>
</feature>
<comment type="caution">
    <text evidence="7">The sequence shown here is derived from an EMBL/GenBank/DDBJ whole genome shotgun (WGS) entry which is preliminary data.</text>
</comment>
<feature type="transmembrane region" description="Helical" evidence="5">
    <location>
        <begin position="94"/>
        <end position="112"/>
    </location>
</feature>
<dbReference type="EMBL" id="NDIQ01000022">
    <property type="protein sequence ID" value="PRT56520.1"/>
    <property type="molecule type" value="Genomic_DNA"/>
</dbReference>
<dbReference type="RefSeq" id="XP_024666465.1">
    <property type="nucleotide sequence ID" value="XM_024810697.1"/>
</dbReference>
<sequence>MRATYEEEFEEPPRVIDEYTEETVTVVDAARDAFKDPWIKVKEYVLSLFPIVQWIYRYNYTWLVADLTAGLTVGVVVVPQSMSYAQIAGLPVQYGLYSSFVGVILYCIFATSKDVTIGPVAVMSAEVYRVVHRVIEKSNGKYTTDDAPLIATGLALLCGGITAGIGLLRLGFLLDYLSMPAILGFISGSAFTIVVGQVPNLMGINKLFNTRAASYEVVINSFKHLGSSNLNCAFGLVCLFLLYFFKYLFEFLAKRDPRRKKVYFYLSTLRTATIIIFSTVISWAVCHPHKKSGKFPISIVKDVPRGLQDVGIHSLSADMASDMASELPIATVILLLEHISIAKSFGRINDYRINPNQELIAIGVTNLVGHFFSAYPATGSFSRTALKSKCGVRTPLAGIFTGIVVLIAIYALTEAFFYISNAALAAVIIHAVIDLISSWRNTWKIWLISPIECVIFLGDILLCVFVSIEAGVYFAAAASLVWLLLRVSFPSGQFLGRVQYIRVNNPTIANTEVLDGKSEDGDSVDKKVAECRQNSVESGFSDSDIEPVCSSLQIAELHTNYNGPQKAAGEVPQPVHQFGSKWVPLNRKAINKDIIVIPPPPGVFVFRPTESLTYPNASRQMDTLTEYIRKQTRRDIDLSKPVKLGDRPWNDHGPRHRKFDPNFVDTRPILRAVVFDLSATPHIDLTAVNIILDVYNELTKYANRDIEFHFAGILSPWARRALVNCGFGGIKGRQAPAVHQVALARGIRGSGLSEVTSEAPDSSDIEAQKGTINEPEYLPLTATNAGFFHFDIPDLS</sequence>
<dbReference type="SUPFAM" id="SSF52091">
    <property type="entry name" value="SpoIIaa-like"/>
    <property type="match status" value="1"/>
</dbReference>